<dbReference type="InterPro" id="IPR029056">
    <property type="entry name" value="Ribokinase-like"/>
</dbReference>
<keyword evidence="6 12" id="KW-0547">Nucleotide-binding</keyword>
<evidence type="ECO:0000256" key="9">
    <source>
        <dbReference type="ARBA" id="ARBA00022842"/>
    </source>
</evidence>
<feature type="binding site" evidence="12">
    <location>
        <begin position="10"/>
        <end position="12"/>
    </location>
    <ligand>
        <name>substrate</name>
    </ligand>
</feature>
<dbReference type="GO" id="GO:0004747">
    <property type="term" value="F:ribokinase activity"/>
    <property type="evidence" value="ECO:0007669"/>
    <property type="project" value="UniProtKB-UniRule"/>
</dbReference>
<evidence type="ECO:0000256" key="1">
    <source>
        <dbReference type="ARBA" id="ARBA00005380"/>
    </source>
</evidence>
<evidence type="ECO:0000256" key="5">
    <source>
        <dbReference type="ARBA" id="ARBA00022723"/>
    </source>
</evidence>
<dbReference type="PANTHER" id="PTHR10584:SF166">
    <property type="entry name" value="RIBOKINASE"/>
    <property type="match status" value="1"/>
</dbReference>
<evidence type="ECO:0000313" key="14">
    <source>
        <dbReference type="EMBL" id="PZO08330.1"/>
    </source>
</evidence>
<comment type="pathway">
    <text evidence="12">Carbohydrate metabolism; D-ribose degradation; D-ribose 5-phosphate from beta-D-ribopyranose: step 2/2.</text>
</comment>
<feature type="binding site" evidence="12">
    <location>
        <position position="247"/>
    </location>
    <ligand>
        <name>K(+)</name>
        <dbReference type="ChEBI" id="CHEBI:29103"/>
    </ligand>
</feature>
<comment type="catalytic activity">
    <reaction evidence="12">
        <text>D-ribose + ATP = D-ribose 5-phosphate + ADP + H(+)</text>
        <dbReference type="Rhea" id="RHEA:13697"/>
        <dbReference type="ChEBI" id="CHEBI:15378"/>
        <dbReference type="ChEBI" id="CHEBI:30616"/>
        <dbReference type="ChEBI" id="CHEBI:47013"/>
        <dbReference type="ChEBI" id="CHEBI:78346"/>
        <dbReference type="ChEBI" id="CHEBI:456216"/>
        <dbReference type="EC" id="2.7.1.15"/>
    </reaction>
</comment>
<keyword evidence="11 12" id="KW-0119">Carbohydrate metabolism</keyword>
<comment type="caution">
    <text evidence="12">Lacks conserved residue(s) required for the propagation of feature annotation.</text>
</comment>
<comment type="similarity">
    <text evidence="1">Belongs to the carbohydrate kinase pfkB family.</text>
</comment>
<sequence length="314" mass="31702">MDVVVLGSLNMDLVAQVSRLPKPGETILGDRFTTVPGGKGANQAVAAVRLGAKTAMIGRVGSGSFGKTLCEGLVADGVDISAVSVSDRTPSGTALIAVAPQNNQIIVVPGANGEVGQDALTALTQCVEEAKVLLLQFEIPLPVVESAAAIARAAGLMVVVDPAPARGPLSDQFCQHISILTPNQTEAGLLTGVEVVDGESAIAAAHSLHQQGIQTVIIKLGELGSVCVTAEGVFSTPAFSVKATDTVAAGDAFNGGLAAALCQLGVAEKGELSHDDLKRVVIYASAASAIAVTRSGAQSAMPTKSEVETFLSAQ</sequence>
<dbReference type="InterPro" id="IPR002139">
    <property type="entry name" value="Ribo/fructo_kinase"/>
</dbReference>
<evidence type="ECO:0000256" key="3">
    <source>
        <dbReference type="ARBA" id="ARBA00016943"/>
    </source>
</evidence>
<dbReference type="AlphaFoldDB" id="A0A2W4TNR9"/>
<dbReference type="Pfam" id="PF00294">
    <property type="entry name" value="PfkB"/>
    <property type="match status" value="1"/>
</dbReference>
<comment type="subunit">
    <text evidence="12">Homodimer.</text>
</comment>
<dbReference type="InterPro" id="IPR011877">
    <property type="entry name" value="Ribokinase"/>
</dbReference>
<comment type="activity regulation">
    <text evidence="12">Activated by a monovalent cation that binds near, but not in, the active site. The most likely occupant of the site in vivo is potassium. Ion binding induces a conformational change that may alter substrate affinity.</text>
</comment>
<keyword evidence="8 12" id="KW-0067">ATP-binding</keyword>
<comment type="function">
    <text evidence="12">Catalyzes the phosphorylation of ribose at O-5 in a reaction requiring ATP and magnesium. The resulting D-ribose-5-phosphate can then be used either for sythesis of nucleotides, histidine, and tryptophan, or as a component of the pentose phosphate pathway.</text>
</comment>
<evidence type="ECO:0000256" key="8">
    <source>
        <dbReference type="ARBA" id="ARBA00022840"/>
    </source>
</evidence>
<feature type="domain" description="Carbohydrate kinase PfkB" evidence="13">
    <location>
        <begin position="2"/>
        <end position="303"/>
    </location>
</feature>
<dbReference type="UniPathway" id="UPA00916">
    <property type="reaction ID" value="UER00889"/>
</dbReference>
<dbReference type="NCBIfam" id="TIGR02152">
    <property type="entry name" value="D_ribokin_bact"/>
    <property type="match status" value="1"/>
</dbReference>
<gene>
    <name evidence="12 14" type="primary">rbsK</name>
    <name evidence="14" type="ORF">DCF25_22325</name>
</gene>
<dbReference type="PROSITE" id="PS00584">
    <property type="entry name" value="PFKB_KINASES_2"/>
    <property type="match status" value="1"/>
</dbReference>
<feature type="binding site" evidence="12">
    <location>
        <position position="138"/>
    </location>
    <ligand>
        <name>substrate</name>
    </ligand>
</feature>
<evidence type="ECO:0000256" key="12">
    <source>
        <dbReference type="HAMAP-Rule" id="MF_01987"/>
    </source>
</evidence>
<dbReference type="PANTHER" id="PTHR10584">
    <property type="entry name" value="SUGAR KINASE"/>
    <property type="match status" value="1"/>
</dbReference>
<evidence type="ECO:0000256" key="10">
    <source>
        <dbReference type="ARBA" id="ARBA00022958"/>
    </source>
</evidence>
<keyword evidence="10 12" id="KW-0630">Potassium</keyword>
<dbReference type="GO" id="GO:0005829">
    <property type="term" value="C:cytosol"/>
    <property type="evidence" value="ECO:0007669"/>
    <property type="project" value="TreeGrafter"/>
</dbReference>
<feature type="binding site" evidence="12">
    <location>
        <position position="251"/>
    </location>
    <ligand>
        <name>substrate</name>
    </ligand>
</feature>
<proteinExistence type="inferred from homology"/>
<evidence type="ECO:0000259" key="13">
    <source>
        <dbReference type="Pfam" id="PF00294"/>
    </source>
</evidence>
<dbReference type="GO" id="GO:0005524">
    <property type="term" value="F:ATP binding"/>
    <property type="evidence" value="ECO:0007669"/>
    <property type="project" value="UniProtKB-UniRule"/>
</dbReference>
<feature type="binding site" evidence="12">
    <location>
        <begin position="250"/>
        <end position="251"/>
    </location>
    <ligand>
        <name>ATP</name>
        <dbReference type="ChEBI" id="CHEBI:30616"/>
    </ligand>
</feature>
<comment type="cofactor">
    <cofactor evidence="12">
        <name>Mg(2+)</name>
        <dbReference type="ChEBI" id="CHEBI:18420"/>
    </cofactor>
    <text evidence="12">Requires a divalent cation, most likely magnesium in vivo, as an electrophilic catalyst to aid phosphoryl group transfer. It is the chelate of the metal and the nucleotide that is the actual substrate.</text>
</comment>
<dbReference type="InterPro" id="IPR002173">
    <property type="entry name" value="Carboh/pur_kinase_PfkB_CS"/>
</dbReference>
<evidence type="ECO:0000256" key="11">
    <source>
        <dbReference type="ARBA" id="ARBA00023277"/>
    </source>
</evidence>
<dbReference type="PRINTS" id="PR00990">
    <property type="entry name" value="RIBOKINASE"/>
</dbReference>
<evidence type="ECO:0000256" key="2">
    <source>
        <dbReference type="ARBA" id="ARBA00012035"/>
    </source>
</evidence>
<feature type="active site" description="Proton acceptor" evidence="12">
    <location>
        <position position="251"/>
    </location>
</feature>
<dbReference type="GO" id="GO:0046872">
    <property type="term" value="F:metal ion binding"/>
    <property type="evidence" value="ECO:0007669"/>
    <property type="project" value="UniProtKB-KW"/>
</dbReference>
<feature type="binding site" evidence="12">
    <location>
        <position position="245"/>
    </location>
    <ligand>
        <name>K(+)</name>
        <dbReference type="ChEBI" id="CHEBI:29103"/>
    </ligand>
</feature>
<comment type="subcellular location">
    <subcellularLocation>
        <location evidence="12">Cytoplasm</location>
    </subcellularLocation>
</comment>
<accession>A0A2W4TNR9</accession>
<organism evidence="14 15">
    <name type="scientific">Leptolyngbya foveolarum</name>
    <dbReference type="NCBI Taxonomy" id="47253"/>
    <lineage>
        <taxon>Bacteria</taxon>
        <taxon>Bacillati</taxon>
        <taxon>Cyanobacteriota</taxon>
        <taxon>Cyanophyceae</taxon>
        <taxon>Leptolyngbyales</taxon>
        <taxon>Leptolyngbyaceae</taxon>
        <taxon>Leptolyngbya group</taxon>
        <taxon>Leptolyngbya</taxon>
    </lineage>
</organism>
<dbReference type="InterPro" id="IPR011611">
    <property type="entry name" value="PfkB_dom"/>
</dbReference>
<feature type="binding site" evidence="12">
    <location>
        <position position="291"/>
    </location>
    <ligand>
        <name>K(+)</name>
        <dbReference type="ChEBI" id="CHEBI:29103"/>
    </ligand>
</feature>
<dbReference type="EC" id="2.7.1.15" evidence="2 12"/>
<feature type="binding site" evidence="12">
    <location>
        <begin position="219"/>
        <end position="224"/>
    </location>
    <ligand>
        <name>ATP</name>
        <dbReference type="ChEBI" id="CHEBI:30616"/>
    </ligand>
</feature>
<comment type="similarity">
    <text evidence="12">Belongs to the carbohydrate kinase PfkB family. Ribokinase subfamily.</text>
</comment>
<evidence type="ECO:0000256" key="6">
    <source>
        <dbReference type="ARBA" id="ARBA00022741"/>
    </source>
</evidence>
<dbReference type="CDD" id="cd01174">
    <property type="entry name" value="ribokinase"/>
    <property type="match status" value="1"/>
</dbReference>
<keyword evidence="7 12" id="KW-0418">Kinase</keyword>
<keyword evidence="4 12" id="KW-0808">Transferase</keyword>
<dbReference type="EMBL" id="QBMC01000281">
    <property type="protein sequence ID" value="PZO08330.1"/>
    <property type="molecule type" value="Genomic_DNA"/>
</dbReference>
<feature type="binding site" evidence="12">
    <location>
        <position position="183"/>
    </location>
    <ligand>
        <name>ATP</name>
        <dbReference type="ChEBI" id="CHEBI:30616"/>
    </ligand>
</feature>
<dbReference type="SUPFAM" id="SSF53613">
    <property type="entry name" value="Ribokinase-like"/>
    <property type="match status" value="1"/>
</dbReference>
<keyword evidence="12" id="KW-0963">Cytoplasm</keyword>
<protein>
    <recommendedName>
        <fullName evidence="3 12">Ribokinase</fullName>
        <shortName evidence="12">RK</shortName>
        <ecNumber evidence="2 12">2.7.1.15</ecNumber>
    </recommendedName>
</protein>
<dbReference type="Proteomes" id="UP000249354">
    <property type="component" value="Unassembled WGS sequence"/>
</dbReference>
<reference evidence="14 15" key="2">
    <citation type="submission" date="2018-06" db="EMBL/GenBank/DDBJ databases">
        <title>Metagenomic assembly of (sub)arctic Cyanobacteria and their associated microbiome from non-axenic cultures.</title>
        <authorList>
            <person name="Baurain D."/>
        </authorList>
    </citation>
    <scope>NUCLEOTIDE SEQUENCE [LARGE SCALE GENOMIC DNA]</scope>
    <source>
        <strain evidence="14">ULC129bin1</strain>
    </source>
</reference>
<name>A0A2W4TNR9_9CYAN</name>
<feature type="binding site" evidence="12">
    <location>
        <position position="294"/>
    </location>
    <ligand>
        <name>K(+)</name>
        <dbReference type="ChEBI" id="CHEBI:29103"/>
    </ligand>
</feature>
<keyword evidence="5 12" id="KW-0479">Metal-binding</keyword>
<dbReference type="Gene3D" id="3.40.1190.20">
    <property type="match status" value="1"/>
</dbReference>
<reference evidence="15" key="1">
    <citation type="submission" date="2018-04" db="EMBL/GenBank/DDBJ databases">
        <authorList>
            <person name="Cornet L."/>
        </authorList>
    </citation>
    <scope>NUCLEOTIDE SEQUENCE [LARGE SCALE GENOMIC DNA]</scope>
</reference>
<evidence type="ECO:0000313" key="15">
    <source>
        <dbReference type="Proteomes" id="UP000249354"/>
    </source>
</evidence>
<evidence type="ECO:0000256" key="4">
    <source>
        <dbReference type="ARBA" id="ARBA00022679"/>
    </source>
</evidence>
<feature type="binding site" evidence="12">
    <location>
        <position position="296"/>
    </location>
    <ligand>
        <name>K(+)</name>
        <dbReference type="ChEBI" id="CHEBI:29103"/>
    </ligand>
</feature>
<dbReference type="HAMAP" id="MF_01987">
    <property type="entry name" value="Ribokinase"/>
    <property type="match status" value="1"/>
</dbReference>
<keyword evidence="9 12" id="KW-0460">Magnesium</keyword>
<feature type="binding site" evidence="12">
    <location>
        <begin position="38"/>
        <end position="42"/>
    </location>
    <ligand>
        <name>substrate</name>
    </ligand>
</feature>
<evidence type="ECO:0000256" key="7">
    <source>
        <dbReference type="ARBA" id="ARBA00022777"/>
    </source>
</evidence>
<dbReference type="GO" id="GO:0019303">
    <property type="term" value="P:D-ribose catabolic process"/>
    <property type="evidence" value="ECO:0007669"/>
    <property type="project" value="UniProtKB-UniRule"/>
</dbReference>
<comment type="caution">
    <text evidence="14">The sequence shown here is derived from an EMBL/GenBank/DDBJ whole genome shotgun (WGS) entry which is preliminary data.</text>
</comment>